<evidence type="ECO:0000256" key="1">
    <source>
        <dbReference type="SAM" id="MobiDB-lite"/>
    </source>
</evidence>
<dbReference type="RefSeq" id="WP_125053087.1">
    <property type="nucleotide sequence ID" value="NZ_BHZD01000001.1"/>
</dbReference>
<dbReference type="AlphaFoldDB" id="A0A401VXT1"/>
<reference evidence="2 3" key="1">
    <citation type="submission" date="2018-11" db="EMBL/GenBank/DDBJ databases">
        <title>Whole genome sequence of Streptomyces paromomycinus NBRC 15454(T).</title>
        <authorList>
            <person name="Komaki H."/>
            <person name="Tamura T."/>
        </authorList>
    </citation>
    <scope>NUCLEOTIDE SEQUENCE [LARGE SCALE GENOMIC DNA]</scope>
    <source>
        <strain evidence="2 3">NBRC 15454</strain>
    </source>
</reference>
<organism evidence="2 3">
    <name type="scientific">Streptomyces paromomycinus</name>
    <name type="common">Streptomyces rimosus subsp. paromomycinus</name>
    <dbReference type="NCBI Taxonomy" id="92743"/>
    <lineage>
        <taxon>Bacteria</taxon>
        <taxon>Bacillati</taxon>
        <taxon>Actinomycetota</taxon>
        <taxon>Actinomycetes</taxon>
        <taxon>Kitasatosporales</taxon>
        <taxon>Streptomycetaceae</taxon>
        <taxon>Streptomyces</taxon>
    </lineage>
</organism>
<feature type="region of interest" description="Disordered" evidence="1">
    <location>
        <begin position="228"/>
        <end position="253"/>
    </location>
</feature>
<dbReference type="EMBL" id="BHZD01000001">
    <property type="protein sequence ID" value="GCD41869.1"/>
    <property type="molecule type" value="Genomic_DNA"/>
</dbReference>
<sequence>MPDPDTRDLPAFATALAEQLPGSWTSEYHQHDEYEDQFPTADQVWDMNLVSGAIAEYVLHHHAVLTHEDGTRLYLIDRPGHPDEHLVGVLAPPGIDPEAFRGVREPDGIAVSTDVDMAAEDVHFDLLPRYATALAQVQHNAAHPPAPPGAPAPEPETVVMTWYGDGLLAAKATSQEAAKTLCENGFAYDPAEHAFVLSGDDTAHQARCVRNAGQQLGAHGIGVTLRHPPKQPALDAARPTPVIQPNRAATRSR</sequence>
<accession>A0A401VXT1</accession>
<comment type="caution">
    <text evidence="2">The sequence shown here is derived from an EMBL/GenBank/DDBJ whole genome shotgun (WGS) entry which is preliminary data.</text>
</comment>
<name>A0A401VXT1_STREY</name>
<keyword evidence="3" id="KW-1185">Reference proteome</keyword>
<gene>
    <name evidence="2" type="ORF">GKJPGBOP_01526</name>
</gene>
<dbReference type="Proteomes" id="UP000286746">
    <property type="component" value="Unassembled WGS sequence"/>
</dbReference>
<evidence type="ECO:0000313" key="3">
    <source>
        <dbReference type="Proteomes" id="UP000286746"/>
    </source>
</evidence>
<evidence type="ECO:0000313" key="2">
    <source>
        <dbReference type="EMBL" id="GCD41869.1"/>
    </source>
</evidence>
<protein>
    <submittedName>
        <fullName evidence="2">Uncharacterized protein</fullName>
    </submittedName>
</protein>
<proteinExistence type="predicted"/>